<accession>A0A540VKJ4</accession>
<dbReference type="OrthoDB" id="165205at2"/>
<dbReference type="PANTHER" id="PTHR43449:SF1">
    <property type="entry name" value="POLYMERASE BETA NUCLEOTIDYLTRANSFERASE DOMAIN-CONTAINING PROTEIN"/>
    <property type="match status" value="1"/>
</dbReference>
<evidence type="ECO:0000313" key="3">
    <source>
        <dbReference type="Proteomes" id="UP000317371"/>
    </source>
</evidence>
<dbReference type="InterPro" id="IPR043519">
    <property type="entry name" value="NT_sf"/>
</dbReference>
<name>A0A540VKJ4_9CHLR</name>
<keyword evidence="2" id="KW-0808">Transferase</keyword>
<reference evidence="2 3" key="1">
    <citation type="submission" date="2019-06" db="EMBL/GenBank/DDBJ databases">
        <title>Genome sequence of Litorilinea aerophila BAA-2444.</title>
        <authorList>
            <person name="Maclea K.S."/>
            <person name="Maurais E.G."/>
            <person name="Iannazzi L.C."/>
        </authorList>
    </citation>
    <scope>NUCLEOTIDE SEQUENCE [LARGE SCALE GENOMIC DNA]</scope>
    <source>
        <strain evidence="2 3">ATCC BAA-2444</strain>
    </source>
</reference>
<dbReference type="PANTHER" id="PTHR43449">
    <property type="entry name" value="NUCLEOTIDYLTRANSFERASE"/>
    <property type="match status" value="1"/>
</dbReference>
<dbReference type="Pfam" id="PF18765">
    <property type="entry name" value="Polbeta"/>
    <property type="match status" value="1"/>
</dbReference>
<dbReference type="RefSeq" id="WP_141608842.1">
    <property type="nucleotide sequence ID" value="NZ_VIGC02000004.1"/>
</dbReference>
<feature type="domain" description="Polymerase beta nucleotidyltransferase" evidence="1">
    <location>
        <begin position="23"/>
        <end position="114"/>
    </location>
</feature>
<dbReference type="CDD" id="cd05403">
    <property type="entry name" value="NT_KNTase_like"/>
    <property type="match status" value="1"/>
</dbReference>
<dbReference type="EMBL" id="VIGC01000004">
    <property type="protein sequence ID" value="TQE97246.1"/>
    <property type="molecule type" value="Genomic_DNA"/>
</dbReference>
<dbReference type="AlphaFoldDB" id="A0A540VKJ4"/>
<evidence type="ECO:0000259" key="1">
    <source>
        <dbReference type="Pfam" id="PF18765"/>
    </source>
</evidence>
<dbReference type="GO" id="GO:0016740">
    <property type="term" value="F:transferase activity"/>
    <property type="evidence" value="ECO:0007669"/>
    <property type="project" value="UniProtKB-KW"/>
</dbReference>
<sequence length="116" mass="13711">MSKHRNVAQRRALLESELSRYVKLLREHYAPQRILLFGSLTSEKVEEWSDIDLVIVTETERKFLDRIREVFELLRPQVGVDILVYTPAEFAELLRHRAFVRDEIVGKGKVLYERGE</sequence>
<protein>
    <submittedName>
        <fullName evidence="2">Nucleotidyltransferase domain-containing protein</fullName>
    </submittedName>
</protein>
<dbReference type="Proteomes" id="UP000317371">
    <property type="component" value="Unassembled WGS sequence"/>
</dbReference>
<comment type="caution">
    <text evidence="2">The sequence shown here is derived from an EMBL/GenBank/DDBJ whole genome shotgun (WGS) entry which is preliminary data.</text>
</comment>
<gene>
    <name evidence="2" type="ORF">FKZ61_04330</name>
</gene>
<dbReference type="InParanoid" id="A0A540VKJ4"/>
<dbReference type="Gene3D" id="3.30.460.10">
    <property type="entry name" value="Beta Polymerase, domain 2"/>
    <property type="match status" value="1"/>
</dbReference>
<organism evidence="2 3">
    <name type="scientific">Litorilinea aerophila</name>
    <dbReference type="NCBI Taxonomy" id="1204385"/>
    <lineage>
        <taxon>Bacteria</taxon>
        <taxon>Bacillati</taxon>
        <taxon>Chloroflexota</taxon>
        <taxon>Caldilineae</taxon>
        <taxon>Caldilineales</taxon>
        <taxon>Caldilineaceae</taxon>
        <taxon>Litorilinea</taxon>
    </lineage>
</organism>
<dbReference type="SUPFAM" id="SSF81301">
    <property type="entry name" value="Nucleotidyltransferase"/>
    <property type="match status" value="1"/>
</dbReference>
<evidence type="ECO:0000313" key="2">
    <source>
        <dbReference type="EMBL" id="TQE97246.1"/>
    </source>
</evidence>
<keyword evidence="3" id="KW-1185">Reference proteome</keyword>
<proteinExistence type="predicted"/>
<dbReference type="InterPro" id="IPR041633">
    <property type="entry name" value="Polbeta"/>
</dbReference>